<sequence>MDELRERAVALRERRAAADADLVRRIASDVEEYRGHVGERRTPEPPEELTQRLWLMGWLIYEASWEAVQRVEPAFESLGGQRQEDSAAAYELIARTADAARGLPWPEFAPRALGAVRAQALAASKRDTPIGYDEAWILHDEARETHDNFSAAHAGVRGPKDESPGDPDHPRARYLLALDELVLQLALAETGTACRTAERVIGRWSEEVAEAGGDWTENDDALWTQKLFRQLHRGLRYGEQALEIADEIRDRHRFAAKVDEDRLALKTAYQNPGIMTARAGLLVLALCPEMERLGRDPVDGYDTWQLARKAMLARAAHAYAKIGERDEDGEPVPLNKAHQRSAVQLRLNFAIQAPGYAPAREPLFDPDLERDPLDGAALEALSGWLAEEVDGRQRGDANVIGSATMPSFIRSVEAGQVAFGAPAGYRDWRRRWPQLDRYVHESGRAERVARALDASAA</sequence>
<dbReference type="RefSeq" id="WP_173085807.1">
    <property type="nucleotide sequence ID" value="NZ_BAABJB010000071.1"/>
</dbReference>
<accession>A0A6V8LG76</accession>
<dbReference type="EMBL" id="BLPG01000002">
    <property type="protein sequence ID" value="GFJ96243.1"/>
    <property type="molecule type" value="Genomic_DNA"/>
</dbReference>
<comment type="caution">
    <text evidence="1">The sequence shown here is derived from an EMBL/GenBank/DDBJ whole genome shotgun (WGS) entry which is preliminary data.</text>
</comment>
<evidence type="ECO:0000313" key="1">
    <source>
        <dbReference type="EMBL" id="GFJ96243.1"/>
    </source>
</evidence>
<dbReference type="AlphaFoldDB" id="A0A6V8LG76"/>
<name>A0A6V8LG76_9ACTN</name>
<dbReference type="Proteomes" id="UP000482960">
    <property type="component" value="Unassembled WGS sequence"/>
</dbReference>
<reference evidence="1 2" key="1">
    <citation type="submission" date="2020-03" db="EMBL/GenBank/DDBJ databases">
        <title>Whole genome shotgun sequence of Phytohabitans rumicis NBRC 108638.</title>
        <authorList>
            <person name="Komaki H."/>
            <person name="Tamura T."/>
        </authorList>
    </citation>
    <scope>NUCLEOTIDE SEQUENCE [LARGE SCALE GENOMIC DNA]</scope>
    <source>
        <strain evidence="1 2">NBRC 108638</strain>
    </source>
</reference>
<keyword evidence="2" id="KW-1185">Reference proteome</keyword>
<evidence type="ECO:0000313" key="2">
    <source>
        <dbReference type="Proteomes" id="UP000482960"/>
    </source>
</evidence>
<proteinExistence type="predicted"/>
<protein>
    <submittedName>
        <fullName evidence="1">Uncharacterized protein</fullName>
    </submittedName>
</protein>
<reference evidence="1 2" key="2">
    <citation type="submission" date="2020-03" db="EMBL/GenBank/DDBJ databases">
        <authorList>
            <person name="Ichikawa N."/>
            <person name="Kimura A."/>
            <person name="Kitahashi Y."/>
            <person name="Uohara A."/>
        </authorList>
    </citation>
    <scope>NUCLEOTIDE SEQUENCE [LARGE SCALE GENOMIC DNA]</scope>
    <source>
        <strain evidence="1 2">NBRC 108638</strain>
    </source>
</reference>
<organism evidence="1 2">
    <name type="scientific">Phytohabitans rumicis</name>
    <dbReference type="NCBI Taxonomy" id="1076125"/>
    <lineage>
        <taxon>Bacteria</taxon>
        <taxon>Bacillati</taxon>
        <taxon>Actinomycetota</taxon>
        <taxon>Actinomycetes</taxon>
        <taxon>Micromonosporales</taxon>
        <taxon>Micromonosporaceae</taxon>
    </lineage>
</organism>
<gene>
    <name evidence="1" type="ORF">Prum_098850</name>
</gene>